<keyword evidence="3" id="KW-1185">Reference proteome</keyword>
<protein>
    <recommendedName>
        <fullName evidence="1">BTB domain-containing protein</fullName>
    </recommendedName>
</protein>
<dbReference type="PROSITE" id="PS50097">
    <property type="entry name" value="BTB"/>
    <property type="match status" value="1"/>
</dbReference>
<sequence length="251" mass="27816">MATSPPEKPAYVMPHLKSCDHPTPSAPISTWGSVISVIVGEEKKVYQVHKGLLLYHSSYFVGALEGGFKESETEVVELFTDEVVVFDAVYCWLYKGHLFDSPSAGKPTDVSLLYDLLCKIFVFGDMRGIPALKNAAIDLLHSSICIKWKFPKTQVRFIYENTMEGSLLRKFIVDMAVLIASCETFLSFDKDGTNFTTEFLMDVIKALNDQGGKWLVIGRDAFAVIDRCQYHDHSGPGGKLRNVGTSGEDSG</sequence>
<dbReference type="OrthoDB" id="194443at2759"/>
<evidence type="ECO:0000313" key="2">
    <source>
        <dbReference type="EMBL" id="KAF2493989.1"/>
    </source>
</evidence>
<dbReference type="EMBL" id="MU004191">
    <property type="protein sequence ID" value="KAF2493989.1"/>
    <property type="molecule type" value="Genomic_DNA"/>
</dbReference>
<feature type="domain" description="BTB" evidence="1">
    <location>
        <begin position="33"/>
        <end position="102"/>
    </location>
</feature>
<evidence type="ECO:0000313" key="3">
    <source>
        <dbReference type="Proteomes" id="UP000799750"/>
    </source>
</evidence>
<proteinExistence type="predicted"/>
<evidence type="ECO:0000259" key="1">
    <source>
        <dbReference type="PROSITE" id="PS50097"/>
    </source>
</evidence>
<dbReference type="Pfam" id="PF00651">
    <property type="entry name" value="BTB"/>
    <property type="match status" value="1"/>
</dbReference>
<accession>A0A6A6QPB9</accession>
<dbReference type="PANTHER" id="PTHR47843">
    <property type="entry name" value="BTB DOMAIN-CONTAINING PROTEIN-RELATED"/>
    <property type="match status" value="1"/>
</dbReference>
<dbReference type="Proteomes" id="UP000799750">
    <property type="component" value="Unassembled WGS sequence"/>
</dbReference>
<dbReference type="InterPro" id="IPR011333">
    <property type="entry name" value="SKP1/BTB/POZ_sf"/>
</dbReference>
<organism evidence="2 3">
    <name type="scientific">Lophium mytilinum</name>
    <dbReference type="NCBI Taxonomy" id="390894"/>
    <lineage>
        <taxon>Eukaryota</taxon>
        <taxon>Fungi</taxon>
        <taxon>Dikarya</taxon>
        <taxon>Ascomycota</taxon>
        <taxon>Pezizomycotina</taxon>
        <taxon>Dothideomycetes</taxon>
        <taxon>Pleosporomycetidae</taxon>
        <taxon>Mytilinidiales</taxon>
        <taxon>Mytilinidiaceae</taxon>
        <taxon>Lophium</taxon>
    </lineage>
</organism>
<dbReference type="InterPro" id="IPR000210">
    <property type="entry name" value="BTB/POZ_dom"/>
</dbReference>
<gene>
    <name evidence="2" type="ORF">BU16DRAFT_562943</name>
</gene>
<dbReference type="AlphaFoldDB" id="A0A6A6QPB9"/>
<name>A0A6A6QPB9_9PEZI</name>
<dbReference type="Gene3D" id="3.30.710.10">
    <property type="entry name" value="Potassium Channel Kv1.1, Chain A"/>
    <property type="match status" value="1"/>
</dbReference>
<dbReference type="SUPFAM" id="SSF54695">
    <property type="entry name" value="POZ domain"/>
    <property type="match status" value="1"/>
</dbReference>
<dbReference type="CDD" id="cd18186">
    <property type="entry name" value="BTB_POZ_ZBTB_KLHL-like"/>
    <property type="match status" value="1"/>
</dbReference>
<reference evidence="2" key="1">
    <citation type="journal article" date="2020" name="Stud. Mycol.">
        <title>101 Dothideomycetes genomes: a test case for predicting lifestyles and emergence of pathogens.</title>
        <authorList>
            <person name="Haridas S."/>
            <person name="Albert R."/>
            <person name="Binder M."/>
            <person name="Bloem J."/>
            <person name="Labutti K."/>
            <person name="Salamov A."/>
            <person name="Andreopoulos B."/>
            <person name="Baker S."/>
            <person name="Barry K."/>
            <person name="Bills G."/>
            <person name="Bluhm B."/>
            <person name="Cannon C."/>
            <person name="Castanera R."/>
            <person name="Culley D."/>
            <person name="Daum C."/>
            <person name="Ezra D."/>
            <person name="Gonzalez J."/>
            <person name="Henrissat B."/>
            <person name="Kuo A."/>
            <person name="Liang C."/>
            <person name="Lipzen A."/>
            <person name="Lutzoni F."/>
            <person name="Magnuson J."/>
            <person name="Mondo S."/>
            <person name="Nolan M."/>
            <person name="Ohm R."/>
            <person name="Pangilinan J."/>
            <person name="Park H.-J."/>
            <person name="Ramirez L."/>
            <person name="Alfaro M."/>
            <person name="Sun H."/>
            <person name="Tritt A."/>
            <person name="Yoshinaga Y."/>
            <person name="Zwiers L.-H."/>
            <person name="Turgeon B."/>
            <person name="Goodwin S."/>
            <person name="Spatafora J."/>
            <person name="Crous P."/>
            <person name="Grigoriev I."/>
        </authorList>
    </citation>
    <scope>NUCLEOTIDE SEQUENCE</scope>
    <source>
        <strain evidence="2">CBS 269.34</strain>
    </source>
</reference>
<dbReference type="PANTHER" id="PTHR47843:SF2">
    <property type="entry name" value="BTB DOMAIN-CONTAINING PROTEIN"/>
    <property type="match status" value="1"/>
</dbReference>